<dbReference type="InterPro" id="IPR052894">
    <property type="entry name" value="AsmA-related"/>
</dbReference>
<feature type="domain" description="AsmA" evidence="1">
    <location>
        <begin position="7"/>
        <end position="205"/>
    </location>
</feature>
<dbReference type="PANTHER" id="PTHR30441">
    <property type="entry name" value="DUF748 DOMAIN-CONTAINING PROTEIN"/>
    <property type="match status" value="1"/>
</dbReference>
<dbReference type="EMBL" id="CABDVU010000001">
    <property type="protein sequence ID" value="VTN10262.1"/>
    <property type="molecule type" value="Genomic_DNA"/>
</dbReference>
<dbReference type="GO" id="GO:0090313">
    <property type="term" value="P:regulation of protein targeting to membrane"/>
    <property type="evidence" value="ECO:0007669"/>
    <property type="project" value="TreeGrafter"/>
</dbReference>
<dbReference type="Proteomes" id="UP000339249">
    <property type="component" value="Unassembled WGS sequence"/>
</dbReference>
<dbReference type="NCBIfam" id="NF008091">
    <property type="entry name" value="PRK10833.1"/>
    <property type="match status" value="1"/>
</dbReference>
<organism evidence="2 3">
    <name type="scientific">Raoultella terrigena</name>
    <name type="common">Klebsiella terrigena</name>
    <dbReference type="NCBI Taxonomy" id="577"/>
    <lineage>
        <taxon>Bacteria</taxon>
        <taxon>Pseudomonadati</taxon>
        <taxon>Pseudomonadota</taxon>
        <taxon>Gammaproteobacteria</taxon>
        <taxon>Enterobacterales</taxon>
        <taxon>Enterobacteriaceae</taxon>
        <taxon>Klebsiella/Raoultella group</taxon>
        <taxon>Raoultella</taxon>
    </lineage>
</organism>
<dbReference type="Pfam" id="PF05170">
    <property type="entry name" value="AsmA"/>
    <property type="match status" value="1"/>
</dbReference>
<accession>A0A4U9CZL0</accession>
<gene>
    <name evidence="2" type="ORF">NCTC9185_02181</name>
</gene>
<dbReference type="RefSeq" id="WP_143717265.1">
    <property type="nucleotide sequence ID" value="NZ_CP128837.1"/>
</dbReference>
<dbReference type="GO" id="GO:0005886">
    <property type="term" value="C:plasma membrane"/>
    <property type="evidence" value="ECO:0007669"/>
    <property type="project" value="TreeGrafter"/>
</dbReference>
<sequence length="615" mass="68416">MRRILTTLMILLAVVVAGLTALVLLVNPNDFRAYMVHKVAERSGYQLKLDGPLRWHVWPQLSILSGRMTLTAPGAAEPVVRADNMRLDVALLPLISHQLQVKQVMLKGAVIQLTPKTEAVRDLNAPVVPHDNTLPQVSEDSGWSYDVRKLQVVDSVLFFQHESGEQVTVRDIRLQMDQDQNHHATLDFSGRVNRDQRDLALSFSAEVQGGDYPHSLQAEITQLNWQLRGAELPANGISGQGSLQASWLEDQKKIGFDKLNLTANGSTISGSASVVLGEQADWKLNLHASTLNLDSLLTHTETAGDSAASQQGQSQPRQMRPVIADSDIQQDYDSLRGFSAHMALTADRLQWRGMNFTQVKSDITNQQGLLTINQLQGELDGGLISLPGTLDARKDTAEASFQPKLDNVEIATILNAFNYSLNLTGKLSLAGDFSGQRIDADDFRRSWQGQAHLQMSDTRTEGLNFQQLVQQAVERSTNVQAQENYDNATRLDSMSSDLLLDKGEVTLKSLQGQSELMALTGQGSLNLLKEECDMRFNVRVLGGWKGEGKLIERLKQTAIPLRIYGKWQALSYSLQVDQILRKQLQDEAKQRLNDWVERNKNSQDGKDVKKLLDKL</sequence>
<evidence type="ECO:0000259" key="1">
    <source>
        <dbReference type="Pfam" id="PF05170"/>
    </source>
</evidence>
<name>A0A4U9CZL0_RAOTE</name>
<evidence type="ECO:0000313" key="2">
    <source>
        <dbReference type="EMBL" id="VTN10262.1"/>
    </source>
</evidence>
<proteinExistence type="predicted"/>
<dbReference type="AlphaFoldDB" id="A0A4U9CZL0"/>
<evidence type="ECO:0000313" key="3">
    <source>
        <dbReference type="Proteomes" id="UP000339249"/>
    </source>
</evidence>
<protein>
    <submittedName>
        <fullName evidence="2">Putative assembly protein</fullName>
    </submittedName>
</protein>
<dbReference type="InterPro" id="IPR007844">
    <property type="entry name" value="AsmA"/>
</dbReference>
<dbReference type="PANTHER" id="PTHR30441:SF4">
    <property type="entry name" value="PROTEIN ASMA"/>
    <property type="match status" value="1"/>
</dbReference>
<reference evidence="2 3" key="1">
    <citation type="submission" date="2019-04" db="EMBL/GenBank/DDBJ databases">
        <authorList>
            <consortium name="Pathogen Informatics"/>
        </authorList>
    </citation>
    <scope>NUCLEOTIDE SEQUENCE [LARGE SCALE GENOMIC DNA]</scope>
    <source>
        <strain evidence="2 3">NCTC9185</strain>
    </source>
</reference>